<proteinExistence type="predicted"/>
<protein>
    <submittedName>
        <fullName evidence="1">Uncharacterized protein</fullName>
    </submittedName>
</protein>
<comment type="caution">
    <text evidence="1">The sequence shown here is derived from an EMBL/GenBank/DDBJ whole genome shotgun (WGS) entry which is preliminary data.</text>
</comment>
<gene>
    <name evidence="1" type="ORF">EYF80_060157</name>
</gene>
<dbReference type="EMBL" id="SRLO01005329">
    <property type="protein sequence ID" value="TNN29693.1"/>
    <property type="molecule type" value="Genomic_DNA"/>
</dbReference>
<keyword evidence="2" id="KW-1185">Reference proteome</keyword>
<evidence type="ECO:0000313" key="2">
    <source>
        <dbReference type="Proteomes" id="UP000314294"/>
    </source>
</evidence>
<accession>A0A4Z2ELG9</accession>
<evidence type="ECO:0000313" key="1">
    <source>
        <dbReference type="EMBL" id="TNN29693.1"/>
    </source>
</evidence>
<sequence length="72" mass="8335">MGKFVSAFDPSFVMGVWGYEVKQQMARKERVFMVTVGELLLKLRYESEGFPAVESDVQSQKHRDEQRPPAVR</sequence>
<reference evidence="1 2" key="1">
    <citation type="submission" date="2019-03" db="EMBL/GenBank/DDBJ databases">
        <title>First draft genome of Liparis tanakae, snailfish: a comprehensive survey of snailfish specific genes.</title>
        <authorList>
            <person name="Kim W."/>
            <person name="Song I."/>
            <person name="Jeong J.-H."/>
            <person name="Kim D."/>
            <person name="Kim S."/>
            <person name="Ryu S."/>
            <person name="Song J.Y."/>
            <person name="Lee S.K."/>
        </authorList>
    </citation>
    <scope>NUCLEOTIDE SEQUENCE [LARGE SCALE GENOMIC DNA]</scope>
    <source>
        <tissue evidence="1">Muscle</tissue>
    </source>
</reference>
<dbReference type="AlphaFoldDB" id="A0A4Z2ELG9"/>
<dbReference type="Proteomes" id="UP000314294">
    <property type="component" value="Unassembled WGS sequence"/>
</dbReference>
<organism evidence="1 2">
    <name type="scientific">Liparis tanakae</name>
    <name type="common">Tanaka's snailfish</name>
    <dbReference type="NCBI Taxonomy" id="230148"/>
    <lineage>
        <taxon>Eukaryota</taxon>
        <taxon>Metazoa</taxon>
        <taxon>Chordata</taxon>
        <taxon>Craniata</taxon>
        <taxon>Vertebrata</taxon>
        <taxon>Euteleostomi</taxon>
        <taxon>Actinopterygii</taxon>
        <taxon>Neopterygii</taxon>
        <taxon>Teleostei</taxon>
        <taxon>Neoteleostei</taxon>
        <taxon>Acanthomorphata</taxon>
        <taxon>Eupercaria</taxon>
        <taxon>Perciformes</taxon>
        <taxon>Cottioidei</taxon>
        <taxon>Cottales</taxon>
        <taxon>Liparidae</taxon>
        <taxon>Liparis</taxon>
    </lineage>
</organism>
<name>A0A4Z2ELG9_9TELE</name>